<dbReference type="SUPFAM" id="SSF68912">
    <property type="entry name" value="Rho N-terminal domain-like"/>
    <property type="match status" value="1"/>
</dbReference>
<dbReference type="Gene3D" id="1.10.720.10">
    <property type="match status" value="1"/>
</dbReference>
<dbReference type="SMART" id="SM00959">
    <property type="entry name" value="Rho_N"/>
    <property type="match status" value="1"/>
</dbReference>
<name>A0A7C3KD79_9CYAN</name>
<dbReference type="InterPro" id="IPR036269">
    <property type="entry name" value="Rho_N_sf"/>
</dbReference>
<proteinExistence type="predicted"/>
<reference evidence="2" key="1">
    <citation type="journal article" date="2020" name="mSystems">
        <title>Genome- and Community-Level Interaction Insights into Carbon Utilization and Element Cycling Functions of Hydrothermarchaeota in Hydrothermal Sediment.</title>
        <authorList>
            <person name="Zhou Z."/>
            <person name="Liu Y."/>
            <person name="Xu W."/>
            <person name="Pan J."/>
            <person name="Luo Z.H."/>
            <person name="Li M."/>
        </authorList>
    </citation>
    <scope>NUCLEOTIDE SEQUENCE [LARGE SCALE GENOMIC DNA]</scope>
    <source>
        <strain evidence="2">SpSt-418</strain>
    </source>
</reference>
<gene>
    <name evidence="2" type="ORF">ENR64_01500</name>
</gene>
<sequence>MSNPKDIGHLMHLYLDEIDPGKGTEAPEFLIKASAHLLNQKGGRNWVPIIVRETSEDCYELIGNSFIYAVAEEAGLERVWCVIADDSQETAEISQILAGETIPKINLSKASRDEIKAALEYLIEQPSSPIKSIQLATATNRIDEAPRQYWKTFDPITNLKCGITKGKKLDALKQIFYLEPQPLPDVITDISLLQAMTTTDLKAMAKKRGISGISKMKKDDLVAALSQSP</sequence>
<dbReference type="EMBL" id="DSRU01000022">
    <property type="protein sequence ID" value="HFM96442.1"/>
    <property type="molecule type" value="Genomic_DNA"/>
</dbReference>
<dbReference type="AlphaFoldDB" id="A0A7C3KD79"/>
<organism evidence="2">
    <name type="scientific">Oscillatoriales cyanobacterium SpSt-418</name>
    <dbReference type="NCBI Taxonomy" id="2282169"/>
    <lineage>
        <taxon>Bacteria</taxon>
        <taxon>Bacillati</taxon>
        <taxon>Cyanobacteriota</taxon>
        <taxon>Cyanophyceae</taxon>
        <taxon>Oscillatoriophycideae</taxon>
        <taxon>Oscillatoriales</taxon>
    </lineage>
</organism>
<comment type="caution">
    <text evidence="2">The sequence shown here is derived from an EMBL/GenBank/DDBJ whole genome shotgun (WGS) entry which is preliminary data.</text>
</comment>
<dbReference type="InterPro" id="IPR011112">
    <property type="entry name" value="Rho-like_N"/>
</dbReference>
<protein>
    <submittedName>
        <fullName evidence="2">Rho termination factor</fullName>
    </submittedName>
</protein>
<evidence type="ECO:0000259" key="1">
    <source>
        <dbReference type="SMART" id="SM00959"/>
    </source>
</evidence>
<feature type="domain" description="Rho termination factor-like N-terminal" evidence="1">
    <location>
        <begin position="192"/>
        <end position="229"/>
    </location>
</feature>
<accession>A0A7C3KD79</accession>
<dbReference type="Pfam" id="PF07498">
    <property type="entry name" value="Rho_N"/>
    <property type="match status" value="1"/>
</dbReference>
<dbReference type="GO" id="GO:0006353">
    <property type="term" value="P:DNA-templated transcription termination"/>
    <property type="evidence" value="ECO:0007669"/>
    <property type="project" value="InterPro"/>
</dbReference>
<evidence type="ECO:0000313" key="2">
    <source>
        <dbReference type="EMBL" id="HFM96442.1"/>
    </source>
</evidence>